<evidence type="ECO:0000313" key="3">
    <source>
        <dbReference type="EMBL" id="PVZ95193.1"/>
    </source>
</evidence>
<dbReference type="PANTHER" id="PTHR42760:SF115">
    <property type="entry name" value="3-OXOACYL-[ACYL-CARRIER-PROTEIN] REDUCTASE FABG"/>
    <property type="match status" value="1"/>
</dbReference>
<dbReference type="NCBIfam" id="NF005559">
    <property type="entry name" value="PRK07231.1"/>
    <property type="match status" value="1"/>
</dbReference>
<dbReference type="InterPro" id="IPR020904">
    <property type="entry name" value="Sc_DH/Rdtase_CS"/>
</dbReference>
<dbReference type="PROSITE" id="PS00061">
    <property type="entry name" value="ADH_SHORT"/>
    <property type="match status" value="1"/>
</dbReference>
<organism evidence="3 4">
    <name type="scientific">Amnibacterium flavum</name>
    <dbReference type="NCBI Taxonomy" id="2173173"/>
    <lineage>
        <taxon>Bacteria</taxon>
        <taxon>Bacillati</taxon>
        <taxon>Actinomycetota</taxon>
        <taxon>Actinomycetes</taxon>
        <taxon>Micrococcales</taxon>
        <taxon>Microbacteriaceae</taxon>
        <taxon>Amnibacterium</taxon>
    </lineage>
</organism>
<dbReference type="PRINTS" id="PR00081">
    <property type="entry name" value="GDHRDH"/>
</dbReference>
<dbReference type="Pfam" id="PF13561">
    <property type="entry name" value="adh_short_C2"/>
    <property type="match status" value="1"/>
</dbReference>
<dbReference type="AlphaFoldDB" id="A0A2V1HRF8"/>
<reference evidence="3 4" key="1">
    <citation type="submission" date="2018-05" db="EMBL/GenBank/DDBJ databases">
        <title>Amnibacterium sp. M8JJ-5, whole genome shotgun sequence.</title>
        <authorList>
            <person name="Tuo L."/>
        </authorList>
    </citation>
    <scope>NUCLEOTIDE SEQUENCE [LARGE SCALE GENOMIC DNA]</scope>
    <source>
        <strain evidence="3 4">M8JJ-5</strain>
    </source>
</reference>
<dbReference type="InterPro" id="IPR002347">
    <property type="entry name" value="SDR_fam"/>
</dbReference>
<evidence type="ECO:0000256" key="2">
    <source>
        <dbReference type="ARBA" id="ARBA00023002"/>
    </source>
</evidence>
<dbReference type="GO" id="GO:0005975">
    <property type="term" value="P:carbohydrate metabolic process"/>
    <property type="evidence" value="ECO:0007669"/>
    <property type="project" value="UniProtKB-ARBA"/>
</dbReference>
<name>A0A2V1HRF8_9MICO</name>
<dbReference type="PANTHER" id="PTHR42760">
    <property type="entry name" value="SHORT-CHAIN DEHYDROGENASES/REDUCTASES FAMILY MEMBER"/>
    <property type="match status" value="1"/>
</dbReference>
<dbReference type="GO" id="GO:0016616">
    <property type="term" value="F:oxidoreductase activity, acting on the CH-OH group of donors, NAD or NADP as acceptor"/>
    <property type="evidence" value="ECO:0007669"/>
    <property type="project" value="TreeGrafter"/>
</dbReference>
<evidence type="ECO:0000313" key="4">
    <source>
        <dbReference type="Proteomes" id="UP000244893"/>
    </source>
</evidence>
<dbReference type="EMBL" id="QEOP01000001">
    <property type="protein sequence ID" value="PVZ95193.1"/>
    <property type="molecule type" value="Genomic_DNA"/>
</dbReference>
<accession>A0A2V1HRF8</accession>
<dbReference type="Proteomes" id="UP000244893">
    <property type="component" value="Unassembled WGS sequence"/>
</dbReference>
<comment type="caution">
    <text evidence="3">The sequence shown here is derived from an EMBL/GenBank/DDBJ whole genome shotgun (WGS) entry which is preliminary data.</text>
</comment>
<dbReference type="RefSeq" id="WP_116754931.1">
    <property type="nucleotide sequence ID" value="NZ_JBHUEX010000001.1"/>
</dbReference>
<dbReference type="InterPro" id="IPR036291">
    <property type="entry name" value="NAD(P)-bd_dom_sf"/>
</dbReference>
<dbReference type="SUPFAM" id="SSF51735">
    <property type="entry name" value="NAD(P)-binding Rossmann-fold domains"/>
    <property type="match status" value="1"/>
</dbReference>
<dbReference type="OrthoDB" id="286404at2"/>
<comment type="similarity">
    <text evidence="1">Belongs to the short-chain dehydrogenases/reductases (SDR) family.</text>
</comment>
<proteinExistence type="inferred from homology"/>
<sequence length="250" mass="25884">MDLFRLDGRVALITGGASGIGLATARLLSEAGAKVWIGDLDPATGEPAADSVDGRFVRMDVSSTESVDAAVDAVLATEGRLDIGVNCAGIRHLGANAESLTDDEWATVMDINSTGVFRSCRAEARPMLAAGSGAIVNIASMSGHIVNRPQSQATYNASKAAVIMLTKSVAVEWAARGVRVNSVSPGYVETALTARSRAMPERLDAWLQATPMGRLGQPEEIAAAVLFLVSDAASFVTGSDLSIDGGYTSV</sequence>
<evidence type="ECO:0000256" key="1">
    <source>
        <dbReference type="ARBA" id="ARBA00006484"/>
    </source>
</evidence>
<keyword evidence="4" id="KW-1185">Reference proteome</keyword>
<protein>
    <submittedName>
        <fullName evidence="3">3-oxoacyl-ACP reductase</fullName>
    </submittedName>
</protein>
<gene>
    <name evidence="3" type="ORF">DDQ50_01295</name>
</gene>
<dbReference type="Gene3D" id="3.40.50.720">
    <property type="entry name" value="NAD(P)-binding Rossmann-like Domain"/>
    <property type="match status" value="1"/>
</dbReference>
<dbReference type="FunFam" id="3.40.50.720:FF:000240">
    <property type="entry name" value="SDR family oxidoreductase"/>
    <property type="match status" value="1"/>
</dbReference>
<dbReference type="PRINTS" id="PR00080">
    <property type="entry name" value="SDRFAMILY"/>
</dbReference>
<keyword evidence="2" id="KW-0560">Oxidoreductase</keyword>